<sequence>MVASLSDSRIRMTRPATNKRTTDTSSVSSALDSAASQATQKSRGKKNRKKVSTAKAKVSVKKAAGSKPKKKKTKSNGCEAKQAEGEEGGHDYDQESDDDVEIQPREDKAAKYNQFHDILDFFGTPWRKPGDKSKDPINFTCKWCNITYRGHGSTKGNLYSHRDGSTQADRNPNGCVNRNKAIQSGAKLPPSVAQQRILDAKASGDSTQTNIKEFLQVKPTFVNRVLNQMLMIWQVHQALPWSRLEDPYL</sequence>
<reference evidence="4 5" key="1">
    <citation type="submission" date="2019-05" db="EMBL/GenBank/DDBJ databases">
        <title>Emergence of the Ug99 lineage of the wheat stem rust pathogen through somatic hybridization.</title>
        <authorList>
            <person name="Li F."/>
            <person name="Upadhyaya N.M."/>
            <person name="Sperschneider J."/>
            <person name="Matny O."/>
            <person name="Nguyen-Phuc H."/>
            <person name="Mago R."/>
            <person name="Raley C."/>
            <person name="Miller M.E."/>
            <person name="Silverstein K.A.T."/>
            <person name="Henningsen E."/>
            <person name="Hirsch C.D."/>
            <person name="Visser B."/>
            <person name="Pretorius Z.A."/>
            <person name="Steffenson B.J."/>
            <person name="Schwessinger B."/>
            <person name="Dodds P.N."/>
            <person name="Figueroa M."/>
        </authorList>
    </citation>
    <scope>NUCLEOTIDE SEQUENCE [LARGE SCALE GENOMIC DNA]</scope>
    <source>
        <strain evidence="2">21-0</strain>
        <strain evidence="3 5">Ug99</strain>
    </source>
</reference>
<evidence type="ECO:0000313" key="5">
    <source>
        <dbReference type="Proteomes" id="UP000325313"/>
    </source>
</evidence>
<gene>
    <name evidence="2" type="ORF">PGT21_009507</name>
    <name evidence="3" type="ORF">PGTUg99_007614</name>
</gene>
<evidence type="ECO:0000313" key="3">
    <source>
        <dbReference type="EMBL" id="KAA1129453.1"/>
    </source>
</evidence>
<evidence type="ECO:0000313" key="2">
    <source>
        <dbReference type="EMBL" id="KAA1111714.1"/>
    </source>
</evidence>
<dbReference type="Proteomes" id="UP000324748">
    <property type="component" value="Unassembled WGS sequence"/>
</dbReference>
<name>A0A5B0QFF6_PUCGR</name>
<dbReference type="EMBL" id="VDEP01000136">
    <property type="protein sequence ID" value="KAA1129453.1"/>
    <property type="molecule type" value="Genomic_DNA"/>
</dbReference>
<feature type="region of interest" description="Disordered" evidence="1">
    <location>
        <begin position="1"/>
        <end position="100"/>
    </location>
</feature>
<dbReference type="PANTHER" id="PTHR47501:SF5">
    <property type="entry name" value="HAT C-TERMINAL DIMERISATION DOMAIN-CONTAINING PROTEIN"/>
    <property type="match status" value="1"/>
</dbReference>
<organism evidence="2 4">
    <name type="scientific">Puccinia graminis f. sp. tritici</name>
    <dbReference type="NCBI Taxonomy" id="56615"/>
    <lineage>
        <taxon>Eukaryota</taxon>
        <taxon>Fungi</taxon>
        <taxon>Dikarya</taxon>
        <taxon>Basidiomycota</taxon>
        <taxon>Pucciniomycotina</taxon>
        <taxon>Pucciniomycetes</taxon>
        <taxon>Pucciniales</taxon>
        <taxon>Pucciniaceae</taxon>
        <taxon>Puccinia</taxon>
    </lineage>
</organism>
<feature type="compositionally biased region" description="Low complexity" evidence="1">
    <location>
        <begin position="53"/>
        <end position="66"/>
    </location>
</feature>
<feature type="compositionally biased region" description="Basic residues" evidence="1">
    <location>
        <begin position="42"/>
        <end position="52"/>
    </location>
</feature>
<dbReference type="OrthoDB" id="2506420at2759"/>
<dbReference type="AlphaFoldDB" id="A0A5B0QFF6"/>
<evidence type="ECO:0000256" key="1">
    <source>
        <dbReference type="SAM" id="MobiDB-lite"/>
    </source>
</evidence>
<accession>A0A5B0QFF6</accession>
<protein>
    <submittedName>
        <fullName evidence="2">Uncharacterized protein</fullName>
    </submittedName>
</protein>
<feature type="compositionally biased region" description="Basic and acidic residues" evidence="1">
    <location>
        <begin position="81"/>
        <end position="93"/>
    </location>
</feature>
<dbReference type="PANTHER" id="PTHR47501">
    <property type="entry name" value="TRANSPOSASE-RELATED"/>
    <property type="match status" value="1"/>
</dbReference>
<evidence type="ECO:0000313" key="4">
    <source>
        <dbReference type="Proteomes" id="UP000324748"/>
    </source>
</evidence>
<keyword evidence="4" id="KW-1185">Reference proteome</keyword>
<feature type="compositionally biased region" description="Low complexity" evidence="1">
    <location>
        <begin position="23"/>
        <end position="40"/>
    </location>
</feature>
<comment type="caution">
    <text evidence="2">The sequence shown here is derived from an EMBL/GenBank/DDBJ whole genome shotgun (WGS) entry which is preliminary data.</text>
</comment>
<proteinExistence type="predicted"/>
<dbReference type="EMBL" id="VSWC01000016">
    <property type="protein sequence ID" value="KAA1111714.1"/>
    <property type="molecule type" value="Genomic_DNA"/>
</dbReference>
<dbReference type="Proteomes" id="UP000325313">
    <property type="component" value="Unassembled WGS sequence"/>
</dbReference>